<gene>
    <name evidence="3" type="ORF">QZM33_22510</name>
</gene>
<dbReference type="GO" id="GO:0005975">
    <property type="term" value="P:carbohydrate metabolic process"/>
    <property type="evidence" value="ECO:0007669"/>
    <property type="project" value="InterPro"/>
</dbReference>
<evidence type="ECO:0000256" key="1">
    <source>
        <dbReference type="ARBA" id="ARBA00022676"/>
    </source>
</evidence>
<dbReference type="GO" id="GO:0008107">
    <property type="term" value="F:galactoside 2-alpha-L-fucosyltransferase activity"/>
    <property type="evidence" value="ECO:0007669"/>
    <property type="project" value="InterPro"/>
</dbReference>
<keyword evidence="2" id="KW-0808">Transferase</keyword>
<evidence type="ECO:0000313" key="3">
    <source>
        <dbReference type="EMBL" id="MDN7797717.1"/>
    </source>
</evidence>
<organism evidence="3 4">
    <name type="scientific">Burkholderia vietnamiensis</name>
    <dbReference type="NCBI Taxonomy" id="60552"/>
    <lineage>
        <taxon>Bacteria</taxon>
        <taxon>Pseudomonadati</taxon>
        <taxon>Pseudomonadota</taxon>
        <taxon>Betaproteobacteria</taxon>
        <taxon>Burkholderiales</taxon>
        <taxon>Burkholderiaceae</taxon>
        <taxon>Burkholderia</taxon>
        <taxon>Burkholderia cepacia complex</taxon>
    </lineage>
</organism>
<name>A0AAW7T6B0_BURVI</name>
<evidence type="ECO:0000256" key="2">
    <source>
        <dbReference type="ARBA" id="ARBA00022679"/>
    </source>
</evidence>
<comment type="caution">
    <text evidence="3">The sequence shown here is derived from an EMBL/GenBank/DDBJ whole genome shotgun (WGS) entry which is preliminary data.</text>
</comment>
<dbReference type="Pfam" id="PF01531">
    <property type="entry name" value="Glyco_transf_11"/>
    <property type="match status" value="1"/>
</dbReference>
<dbReference type="InterPro" id="IPR002516">
    <property type="entry name" value="Glyco_trans_11"/>
</dbReference>
<dbReference type="AlphaFoldDB" id="A0AAW7T6B0"/>
<evidence type="ECO:0000313" key="4">
    <source>
        <dbReference type="Proteomes" id="UP001171620"/>
    </source>
</evidence>
<dbReference type="GO" id="GO:0016020">
    <property type="term" value="C:membrane"/>
    <property type="evidence" value="ECO:0007669"/>
    <property type="project" value="InterPro"/>
</dbReference>
<dbReference type="Proteomes" id="UP001171620">
    <property type="component" value="Unassembled WGS sequence"/>
</dbReference>
<keyword evidence="1" id="KW-0328">Glycosyltransferase</keyword>
<sequence length="297" mass="33645">MKYCYPELGGKDLLFARVAGPGLGNMLFPWARALVASHKSGYKLIEPTWPQIKIGPWIRGERDSRSYGNLFNRSHESLTGIARLKALTLQKRVSEEKISSARDGDVVTFSGMHGYFRPIIDDHQLVASRLRAISRKEHRAGLEWDFSSSICMHVRLGDFAAAAPSEVIASGKTNVRLPLQWYREVAEGIRAIRGRDTRIYLFSDGSDHELEPLLRLDNCRRMSFGSALADLLALTQSECLIASGSTFSMWASYLGRMPVFWCKGQRRHQLYQREHMEPEVETRIQAIEAAKEIFAAR</sequence>
<protein>
    <submittedName>
        <fullName evidence="3">Alpha-1,2-fucosyltransferase</fullName>
    </submittedName>
</protein>
<accession>A0AAW7T6B0</accession>
<reference evidence="3" key="1">
    <citation type="submission" date="2023-07" db="EMBL/GenBank/DDBJ databases">
        <title>A collection of bacterial strains from the Burkholderia cepacia Research Laboratory and Repository.</title>
        <authorList>
            <person name="Lipuma J."/>
            <person name="Spilker T."/>
            <person name="Caverly L."/>
        </authorList>
    </citation>
    <scope>NUCLEOTIDE SEQUENCE</scope>
    <source>
        <strain evidence="3">AU44268</strain>
    </source>
</reference>
<dbReference type="RefSeq" id="WP_301788753.1">
    <property type="nucleotide sequence ID" value="NZ_JAUJRV010000021.1"/>
</dbReference>
<proteinExistence type="predicted"/>
<dbReference type="EMBL" id="JAUJRV010000021">
    <property type="protein sequence ID" value="MDN7797717.1"/>
    <property type="molecule type" value="Genomic_DNA"/>
</dbReference>